<dbReference type="AlphaFoldDB" id="A0A5B0R041"/>
<dbReference type="Proteomes" id="UP000324748">
    <property type="component" value="Unassembled WGS sequence"/>
</dbReference>
<evidence type="ECO:0000313" key="5">
    <source>
        <dbReference type="EMBL" id="KAA1135346.1"/>
    </source>
</evidence>
<evidence type="ECO:0000313" key="7">
    <source>
        <dbReference type="Proteomes" id="UP000325313"/>
    </source>
</evidence>
<reference evidence="6 7" key="1">
    <citation type="submission" date="2019-05" db="EMBL/GenBank/DDBJ databases">
        <title>Emergence of the Ug99 lineage of the wheat stem rust pathogen through somatic hybridization.</title>
        <authorList>
            <person name="Li F."/>
            <person name="Upadhyaya N.M."/>
            <person name="Sperschneider J."/>
            <person name="Matny O."/>
            <person name="Nguyen-Phuc H."/>
            <person name="Mago R."/>
            <person name="Raley C."/>
            <person name="Miller M.E."/>
            <person name="Silverstein K.A.T."/>
            <person name="Henningsen E."/>
            <person name="Hirsch C.D."/>
            <person name="Visser B."/>
            <person name="Pretorius Z.A."/>
            <person name="Steffenson B.J."/>
            <person name="Schwessinger B."/>
            <person name="Dodds P.N."/>
            <person name="Figueroa M."/>
        </authorList>
    </citation>
    <scope>NUCLEOTIDE SEQUENCE [LARGE SCALE GENOMIC DNA]</scope>
    <source>
        <strain evidence="4">21-0</strain>
        <strain evidence="5 7">Ug99</strain>
    </source>
</reference>
<organism evidence="4 6">
    <name type="scientific">Puccinia graminis f. sp. tritici</name>
    <dbReference type="NCBI Taxonomy" id="56615"/>
    <lineage>
        <taxon>Eukaryota</taxon>
        <taxon>Fungi</taxon>
        <taxon>Dikarya</taxon>
        <taxon>Basidiomycota</taxon>
        <taxon>Pucciniomycotina</taxon>
        <taxon>Pucciniomycetes</taxon>
        <taxon>Pucciniales</taxon>
        <taxon>Pucciniaceae</taxon>
        <taxon>Puccinia</taxon>
    </lineage>
</organism>
<dbReference type="OrthoDB" id="2503420at2759"/>
<evidence type="ECO:0000313" key="3">
    <source>
        <dbReference type="EMBL" id="KAA1094832.1"/>
    </source>
</evidence>
<dbReference type="EMBL" id="VSWC01000079">
    <property type="protein sequence ID" value="KAA1094832.1"/>
    <property type="molecule type" value="Genomic_DNA"/>
</dbReference>
<dbReference type="Proteomes" id="UP000325313">
    <property type="component" value="Unassembled WGS sequence"/>
</dbReference>
<dbReference type="EMBL" id="VDEP01000039">
    <property type="protein sequence ID" value="KAA1135346.1"/>
    <property type="molecule type" value="Genomic_DNA"/>
</dbReference>
<feature type="signal peptide" evidence="2">
    <location>
        <begin position="1"/>
        <end position="26"/>
    </location>
</feature>
<comment type="caution">
    <text evidence="4">The sequence shown here is derived from an EMBL/GenBank/DDBJ whole genome shotgun (WGS) entry which is preliminary data.</text>
</comment>
<protein>
    <submittedName>
        <fullName evidence="4">Uncharacterized protein</fullName>
    </submittedName>
</protein>
<sequence>MIYSRSQSSPVLLSFLVSLLAATTQSIPINASGTLNNVAAPITTSIHPSGLTDCHPLIKRAVGGIAISGVPAGVNGRLDVVRRAVGTVADSGCGSAAATHTVSALAKRSVSDGAGNIAPIDLPEIPAAPLVDVAEVVDEVPVVGHLLPVLVKRSKKIVTPPAPKKSVPQAPPKAQSRITGYPAPSRAAGSPDTEQKWAHARAWK</sequence>
<evidence type="ECO:0000256" key="1">
    <source>
        <dbReference type="SAM" id="MobiDB-lite"/>
    </source>
</evidence>
<feature type="region of interest" description="Disordered" evidence="1">
    <location>
        <begin position="159"/>
        <end position="204"/>
    </location>
</feature>
<keyword evidence="6" id="KW-1185">Reference proteome</keyword>
<evidence type="ECO:0000313" key="4">
    <source>
        <dbReference type="EMBL" id="KAA1118749.1"/>
    </source>
</evidence>
<accession>A0A5B0R041</accession>
<dbReference type="EMBL" id="VSWC01000001">
    <property type="protein sequence ID" value="KAA1118749.1"/>
    <property type="molecule type" value="Genomic_DNA"/>
</dbReference>
<gene>
    <name evidence="4" type="ORF">PGT21_004445</name>
    <name evidence="3" type="ORF">PGT21_031043</name>
    <name evidence="5" type="ORF">PGTUg99_014859</name>
</gene>
<name>A0A5B0R041_PUCGR</name>
<evidence type="ECO:0000256" key="2">
    <source>
        <dbReference type="SAM" id="SignalP"/>
    </source>
</evidence>
<evidence type="ECO:0000313" key="6">
    <source>
        <dbReference type="Proteomes" id="UP000324748"/>
    </source>
</evidence>
<proteinExistence type="predicted"/>
<feature type="chain" id="PRO_5036366604" evidence="2">
    <location>
        <begin position="27"/>
        <end position="204"/>
    </location>
</feature>
<keyword evidence="2" id="KW-0732">Signal</keyword>